<gene>
    <name evidence="2" type="ORF">PACLA_8A084540</name>
</gene>
<protein>
    <submittedName>
        <fullName evidence="2">Retrovirus-related Pol poly</fullName>
    </submittedName>
</protein>
<dbReference type="PANTHER" id="PTHR33845">
    <property type="entry name" value="C2H2-TYPE DOMAIN-CONTAINING PROTEIN"/>
    <property type="match status" value="1"/>
</dbReference>
<evidence type="ECO:0000313" key="3">
    <source>
        <dbReference type="Proteomes" id="UP001152795"/>
    </source>
</evidence>
<proteinExistence type="predicted"/>
<feature type="region of interest" description="Disordered" evidence="1">
    <location>
        <begin position="31"/>
        <end position="57"/>
    </location>
</feature>
<organism evidence="2 3">
    <name type="scientific">Paramuricea clavata</name>
    <name type="common">Red gorgonian</name>
    <name type="synonym">Violescent sea-whip</name>
    <dbReference type="NCBI Taxonomy" id="317549"/>
    <lineage>
        <taxon>Eukaryota</taxon>
        <taxon>Metazoa</taxon>
        <taxon>Cnidaria</taxon>
        <taxon>Anthozoa</taxon>
        <taxon>Octocorallia</taxon>
        <taxon>Malacalcyonacea</taxon>
        <taxon>Plexauridae</taxon>
        <taxon>Paramuricea</taxon>
    </lineage>
</organism>
<evidence type="ECO:0000256" key="1">
    <source>
        <dbReference type="SAM" id="MobiDB-lite"/>
    </source>
</evidence>
<feature type="compositionally biased region" description="Pro residues" evidence="1">
    <location>
        <begin position="31"/>
        <end position="41"/>
    </location>
</feature>
<keyword evidence="3" id="KW-1185">Reference proteome</keyword>
<comment type="caution">
    <text evidence="2">The sequence shown here is derived from an EMBL/GenBank/DDBJ whole genome shotgun (WGS) entry which is preliminary data.</text>
</comment>
<name>A0A6S7FK42_PARCT</name>
<dbReference type="OrthoDB" id="10062088at2759"/>
<dbReference type="Proteomes" id="UP001152795">
    <property type="component" value="Unassembled WGS sequence"/>
</dbReference>
<accession>A0A6S7FK42</accession>
<sequence>MGTETVRTKCAAWSRSAKECVAECIRNAMLSPPPATPPPATPSGDSEWLPETPDQNVNDESLTTFNECFSTLSTMLPSTNEFKPLQSRLSSTWEEASRKDQEQCIKTAKVACEMICDVIAPNAKDELLKSLGLGTAEQDAQSVSKELDILMWTYMNAPSKSLKTQILSIYADWYPVKVLMRRHEKYEKITEWQVRKAKEHAKKTGPGIPVENLKRHRVRVDMEKVDHFLDFINRPYFYQDVAFGTRNLELESGEILTMPNVVRIVTRSTMIALYISLCKDEEFEALSRSTLYRILEVRKSSQRKSLQGLDNTAADGAAAFDTLETVLGQIKKFGVSTKWIKSTKTALRESKRYLKTQYKDNCREDSSCADHCHVFALSDEKDKDFQKSCHDYHNTICDKCEKLKNVFEEIENKCNETVQSDTEIREDLLYDINNSKTSIENWKAHILRSENQDRAKQDVLKSVNSNTILILLDWAMKFTQLKYREKQSDWYAKRALMDVSKRVGIQVERYDYSEPQHGKDLCDRILCPLKTSIRKFCNEGNDITTAAQMRYALKERPVKGTTASVNIVNAEANKLEVMKLEGFSAFHNFCFECDGVRVWKAYGIGDGKLIPYGRWQKTPQGPTLLKVEEGQEFFNPSSSRVVKEPVEDKSEVSTYQCPEGECYAVFERLEDLDVHMEIGEHKKRERLGLYDKLKLDWVSRFTELTFEEYETTKPKHQENMGKSNLPKGWALHKSKGGGKRFPKAVKDYLIAKYDLGEKTGNKCDPEKVAEDMRHAKLQNGDRRFSREDWLNKSQIKSFFSRITAARRKQSQLGTQISIDPDDDDLDEWLDEVEVVEGANERNAIMNDVLSEIALQHPIIHDTYNLCELRQRNELKNFNVKMLKEICSELEVQYKSRDTKMIILDKLATELSKCTCSNI</sequence>
<dbReference type="EMBL" id="CACRXK020000064">
    <property type="protein sequence ID" value="CAB3977712.1"/>
    <property type="molecule type" value="Genomic_DNA"/>
</dbReference>
<dbReference type="InterPro" id="IPR013087">
    <property type="entry name" value="Znf_C2H2_type"/>
</dbReference>
<dbReference type="PROSITE" id="PS50157">
    <property type="entry name" value="ZINC_FINGER_C2H2_2"/>
    <property type="match status" value="1"/>
</dbReference>
<dbReference type="AlphaFoldDB" id="A0A6S7FK42"/>
<dbReference type="PANTHER" id="PTHR33845:SF1">
    <property type="entry name" value="C2H2-TYPE DOMAIN-CONTAINING PROTEIN"/>
    <property type="match status" value="1"/>
</dbReference>
<evidence type="ECO:0000313" key="2">
    <source>
        <dbReference type="EMBL" id="CAB3977712.1"/>
    </source>
</evidence>
<reference evidence="2" key="1">
    <citation type="submission" date="2020-04" db="EMBL/GenBank/DDBJ databases">
        <authorList>
            <person name="Alioto T."/>
            <person name="Alioto T."/>
            <person name="Gomez Garrido J."/>
        </authorList>
    </citation>
    <scope>NUCLEOTIDE SEQUENCE</scope>
    <source>
        <strain evidence="2">A484AB</strain>
    </source>
</reference>
<dbReference type="PROSITE" id="PS00028">
    <property type="entry name" value="ZINC_FINGER_C2H2_1"/>
    <property type="match status" value="1"/>
</dbReference>